<feature type="compositionally biased region" description="Polar residues" evidence="1">
    <location>
        <begin position="647"/>
        <end position="665"/>
    </location>
</feature>
<feature type="compositionally biased region" description="Polar residues" evidence="1">
    <location>
        <begin position="612"/>
        <end position="630"/>
    </location>
</feature>
<feature type="compositionally biased region" description="Basic and acidic residues" evidence="1">
    <location>
        <begin position="334"/>
        <end position="362"/>
    </location>
</feature>
<feature type="chain" id="PRO_5005192186" evidence="2">
    <location>
        <begin position="22"/>
        <end position="773"/>
    </location>
</feature>
<proteinExistence type="predicted"/>
<feature type="compositionally biased region" description="Low complexity" evidence="1">
    <location>
        <begin position="140"/>
        <end position="151"/>
    </location>
</feature>
<evidence type="ECO:0000256" key="1">
    <source>
        <dbReference type="SAM" id="MobiDB-lite"/>
    </source>
</evidence>
<feature type="compositionally biased region" description="Low complexity" evidence="1">
    <location>
        <begin position="432"/>
        <end position="445"/>
    </location>
</feature>
<accession>A0A0G4I5T4</accession>
<feature type="compositionally biased region" description="Low complexity" evidence="1">
    <location>
        <begin position="409"/>
        <end position="424"/>
    </location>
</feature>
<feature type="compositionally biased region" description="Low complexity" evidence="1">
    <location>
        <begin position="221"/>
        <end position="250"/>
    </location>
</feature>
<feature type="region of interest" description="Disordered" evidence="1">
    <location>
        <begin position="219"/>
        <end position="279"/>
    </location>
</feature>
<keyword evidence="2" id="KW-0732">Signal</keyword>
<dbReference type="AlphaFoldDB" id="A0A0G4I5T4"/>
<feature type="region of interest" description="Disordered" evidence="1">
    <location>
        <begin position="169"/>
        <end position="193"/>
    </location>
</feature>
<feature type="region of interest" description="Disordered" evidence="1">
    <location>
        <begin position="137"/>
        <end position="156"/>
    </location>
</feature>
<name>A0A0G4I5T4_9ALVE</name>
<feature type="signal peptide" evidence="2">
    <location>
        <begin position="1"/>
        <end position="21"/>
    </location>
</feature>
<evidence type="ECO:0000313" key="3">
    <source>
        <dbReference type="EMBL" id="CEM52365.1"/>
    </source>
</evidence>
<dbReference type="VEuPathDB" id="CryptoDB:Cvel_63"/>
<feature type="compositionally biased region" description="Basic and acidic residues" evidence="1">
    <location>
        <begin position="259"/>
        <end position="269"/>
    </location>
</feature>
<feature type="compositionally biased region" description="Low complexity" evidence="1">
    <location>
        <begin position="559"/>
        <end position="576"/>
    </location>
</feature>
<organism evidence="3">
    <name type="scientific">Chromera velia CCMP2878</name>
    <dbReference type="NCBI Taxonomy" id="1169474"/>
    <lineage>
        <taxon>Eukaryota</taxon>
        <taxon>Sar</taxon>
        <taxon>Alveolata</taxon>
        <taxon>Colpodellida</taxon>
        <taxon>Chromeraceae</taxon>
        <taxon>Chromera</taxon>
    </lineage>
</organism>
<feature type="compositionally biased region" description="Polar residues" evidence="1">
    <location>
        <begin position="270"/>
        <end position="279"/>
    </location>
</feature>
<reference evidence="3" key="1">
    <citation type="submission" date="2014-11" db="EMBL/GenBank/DDBJ databases">
        <authorList>
            <person name="Otto D Thomas"/>
            <person name="Naeem Raeece"/>
        </authorList>
    </citation>
    <scope>NUCLEOTIDE SEQUENCE</scope>
</reference>
<protein>
    <submittedName>
        <fullName evidence="3">Uncharacterized protein</fullName>
    </submittedName>
</protein>
<feature type="compositionally biased region" description="Acidic residues" evidence="1">
    <location>
        <begin position="672"/>
        <end position="687"/>
    </location>
</feature>
<feature type="region of interest" description="Disordered" evidence="1">
    <location>
        <begin position="334"/>
        <end position="455"/>
    </location>
</feature>
<gene>
    <name evidence="3" type="ORF">Cvel_63</name>
</gene>
<dbReference type="EMBL" id="CDMZ01005228">
    <property type="protein sequence ID" value="CEM52365.1"/>
    <property type="molecule type" value="Genomic_DNA"/>
</dbReference>
<feature type="region of interest" description="Disordered" evidence="1">
    <location>
        <begin position="548"/>
        <end position="687"/>
    </location>
</feature>
<feature type="compositionally biased region" description="Basic and acidic residues" evidence="1">
    <location>
        <begin position="180"/>
        <end position="191"/>
    </location>
</feature>
<sequence length="773" mass="81083">MLRRVCLGLSLGSLSLCLSHGAALNSTDAVVKKSASADNGTAVEDKPKPSKDEVALVLKGVSSIDIDEDTQSFPSVTPISAGRWFHDKKAIFNFLPVKIPHGALEGGGAPLEGGTGSKQKALSLSCDGNFITFHFQRPDPSASTAPGSAGSLTQGAHHPPLLLQTAVSLSSQTQAETAEESAKARTEKEKGPISPLAAYLPEWEGLDFFLPSVHHKKETLSKQANSNSQQQQQQLLQESNRSAVSSLSLSGGAGVPETNEQKPLSHEPNQRSPSASLSRSKYLSVLDGVRLPADQKQVKGKKGGKLALVAESADRDRQVQGGYLAALDGLKDDLEEERKQAEQQQKRTPDDERRIRANEDAWQRLLNGDTSGVMAVANNELGLKASDPSSSSSSSSSTDPNQKTENSESTDTQSSGATSDSSSSLANRGEETSGSSSSVSSSLEGEGTGDGSNLKDAVVSREGDKLSVTVPLDASLLEKFRKQMIEDGNKLSADMKLLEQKASTKAAQSTKIGLSGLHLQTTSVHPEIRPHTQPTQKTETPALVLAQQAPAPTERKAPSSSSSTLQEQQQSVSTSSAAPGVNGPFSPQAQGHGGAGGGGGGIFGEPFEVTPESLQDPQQQPAHASASNRKQQTETEMGAAAGASAGQTQSNKAEGQTHQHMHQQVQIGGSQQEEDGQQGEEEGEETDFGMQGQLVAEEMLRVAMPAPVDPLKVFAVQFAPELLIVVVPKRALRAGNEGGGSGASGTFATRSVELPVFDMRGQPVGGDKESVII</sequence>
<evidence type="ECO:0000256" key="2">
    <source>
        <dbReference type="SAM" id="SignalP"/>
    </source>
</evidence>
<feature type="compositionally biased region" description="Gly residues" evidence="1">
    <location>
        <begin position="591"/>
        <end position="603"/>
    </location>
</feature>